<feature type="signal peptide" evidence="4">
    <location>
        <begin position="1"/>
        <end position="20"/>
    </location>
</feature>
<comment type="function">
    <text evidence="3">Oxygenase that can act as both a histone lysine demethylase and a ribosomal histidine hydroxylase.</text>
</comment>
<dbReference type="PROSITE" id="PS51184">
    <property type="entry name" value="JMJC"/>
    <property type="match status" value="1"/>
</dbReference>
<evidence type="ECO:0000256" key="4">
    <source>
        <dbReference type="SAM" id="SignalP"/>
    </source>
</evidence>
<keyword evidence="3" id="KW-0560">Oxidoreductase</keyword>
<evidence type="ECO:0000256" key="2">
    <source>
        <dbReference type="ARBA" id="ARBA00023004"/>
    </source>
</evidence>
<reference evidence="6 7" key="1">
    <citation type="journal article" date="2024" name="Science">
        <title>Giant polyketide synthase enzymes in the biosynthesis of giant marine polyether toxins.</title>
        <authorList>
            <person name="Fallon T.R."/>
            <person name="Shende V.V."/>
            <person name="Wierzbicki I.H."/>
            <person name="Pendleton A.L."/>
            <person name="Watervoot N.F."/>
            <person name="Auber R.P."/>
            <person name="Gonzalez D.J."/>
            <person name="Wisecaver J.H."/>
            <person name="Moore B.S."/>
        </authorList>
    </citation>
    <scope>NUCLEOTIDE SEQUENCE [LARGE SCALE GENOMIC DNA]</scope>
    <source>
        <strain evidence="6 7">12B1</strain>
    </source>
</reference>
<keyword evidence="3" id="KW-0805">Transcription regulation</keyword>
<dbReference type="Pfam" id="PF08007">
    <property type="entry name" value="JmjC_2"/>
    <property type="match status" value="1"/>
</dbReference>
<comment type="caution">
    <text evidence="6">The sequence shown here is derived from an EMBL/GenBank/DDBJ whole genome shotgun (WGS) entry which is preliminary data.</text>
</comment>
<evidence type="ECO:0000256" key="1">
    <source>
        <dbReference type="ARBA" id="ARBA00022723"/>
    </source>
</evidence>
<evidence type="ECO:0000313" key="7">
    <source>
        <dbReference type="Proteomes" id="UP001515480"/>
    </source>
</evidence>
<keyword evidence="3" id="KW-0539">Nucleus</keyword>
<dbReference type="GO" id="GO:0005634">
    <property type="term" value="C:nucleus"/>
    <property type="evidence" value="ECO:0007669"/>
    <property type="project" value="UniProtKB-SubCell"/>
</dbReference>
<dbReference type="GO" id="GO:0005506">
    <property type="term" value="F:iron ion binding"/>
    <property type="evidence" value="ECO:0007669"/>
    <property type="project" value="UniProtKB-UniRule"/>
</dbReference>
<evidence type="ECO:0000256" key="3">
    <source>
        <dbReference type="RuleBase" id="RU366061"/>
    </source>
</evidence>
<dbReference type="EMBL" id="JBGBPQ010000007">
    <property type="protein sequence ID" value="KAL1521757.1"/>
    <property type="molecule type" value="Genomic_DNA"/>
</dbReference>
<dbReference type="Gene3D" id="3.40.366.30">
    <property type="entry name" value="50S ribosomal protein L16 arginine hydroxylase, Chain A, Domain 2"/>
    <property type="match status" value="1"/>
</dbReference>
<keyword evidence="1 3" id="KW-0479">Metal-binding</keyword>
<comment type="subcellular location">
    <subcellularLocation>
        <location evidence="3">Nucleus</location>
    </subcellularLocation>
</comment>
<gene>
    <name evidence="6" type="ORF">AB1Y20_021411</name>
</gene>
<comment type="cofactor">
    <cofactor evidence="3">
        <name>Fe(2+)</name>
        <dbReference type="ChEBI" id="CHEBI:29033"/>
    </cofactor>
    <text evidence="3">Binds 1 Fe(2+) ion per subunit.</text>
</comment>
<dbReference type="EC" id="1.14.11.-" evidence="3"/>
<organism evidence="6 7">
    <name type="scientific">Prymnesium parvum</name>
    <name type="common">Toxic golden alga</name>
    <dbReference type="NCBI Taxonomy" id="97485"/>
    <lineage>
        <taxon>Eukaryota</taxon>
        <taxon>Haptista</taxon>
        <taxon>Haptophyta</taxon>
        <taxon>Prymnesiophyceae</taxon>
        <taxon>Prymnesiales</taxon>
        <taxon>Prymnesiaceae</taxon>
        <taxon>Prymnesium</taxon>
    </lineage>
</organism>
<name>A0AB34JKI6_PRYPA</name>
<sequence>MMGAWRRWLVLAGCTTRTACVLSSLPVAEWEGLPASRHAEFLEHFWQREPLLIRGLLRREEVATYCPLTPEELVEYSCFAETEARIVRERCGAQHWQLLRGPFEEELFSTLPTKGWTLLVQQVDQLHPAVAQLREHFSFVPRWRMQDVMVSYAPPGGSVGAHVDNFDVFLVQGRGTRRWEIEAQPRSAAEESLLPGVGVRVLTNFASDCSHELAPGDALYLPPRFAHHGVSTHASCMTYSVGFRAPSRAELVESFASLVARQHPEDDRYTDLGLPILAEGEQGAIHSAAVHRLRELVRSALDAALDDDALVERWAGSVLTKPPPSAAHLSSPERHMPMAAPAWEEEEGDEEEWGAEGAEVDEDLKSLDVEPPLSPAQIVEAIQNGSTAISWLNHAEGSKFAFTRGSGVGAASRLFVDGEEIAFGPDAAEHVRILCSSSRVSSKSLRPAFDASKSFSLLVEELLLQDLLWADLPF</sequence>
<dbReference type="SUPFAM" id="SSF51197">
    <property type="entry name" value="Clavaminate synthase-like"/>
    <property type="match status" value="1"/>
</dbReference>
<accession>A0AB34JKI6</accession>
<dbReference type="GO" id="GO:0016706">
    <property type="term" value="F:2-oxoglutarate-dependent dioxygenase activity"/>
    <property type="evidence" value="ECO:0007669"/>
    <property type="project" value="UniProtKB-UniRule"/>
</dbReference>
<comment type="similarity">
    <text evidence="3">Belongs to the ROX family.</text>
</comment>
<keyword evidence="3" id="KW-0223">Dioxygenase</keyword>
<dbReference type="PANTHER" id="PTHR13096">
    <property type="entry name" value="MINA53 MYC INDUCED NUCLEAR ANTIGEN"/>
    <property type="match status" value="1"/>
</dbReference>
<keyword evidence="2 3" id="KW-0408">Iron</keyword>
<evidence type="ECO:0000259" key="5">
    <source>
        <dbReference type="PROSITE" id="PS51184"/>
    </source>
</evidence>
<protein>
    <recommendedName>
        <fullName evidence="3">Bifunctional lysine-specific demethylase and histidyl-hydroxylase</fullName>
        <ecNumber evidence="3">1.14.11.-</ecNumber>
    </recommendedName>
</protein>
<evidence type="ECO:0000313" key="6">
    <source>
        <dbReference type="EMBL" id="KAL1521757.1"/>
    </source>
</evidence>
<dbReference type="InterPro" id="IPR039994">
    <property type="entry name" value="NO66-like"/>
</dbReference>
<proteinExistence type="inferred from homology"/>
<dbReference type="Proteomes" id="UP001515480">
    <property type="component" value="Unassembled WGS sequence"/>
</dbReference>
<dbReference type="InterPro" id="IPR003347">
    <property type="entry name" value="JmjC_dom"/>
</dbReference>
<keyword evidence="4" id="KW-0732">Signal</keyword>
<keyword evidence="7" id="KW-1185">Reference proteome</keyword>
<feature type="domain" description="JmjC" evidence="5">
    <location>
        <begin position="129"/>
        <end position="260"/>
    </location>
</feature>
<dbReference type="SMART" id="SM00558">
    <property type="entry name" value="JmjC"/>
    <property type="match status" value="1"/>
</dbReference>
<feature type="chain" id="PRO_5044222760" description="Bifunctional lysine-specific demethylase and histidyl-hydroxylase" evidence="4">
    <location>
        <begin position="21"/>
        <end position="474"/>
    </location>
</feature>
<dbReference type="Gene3D" id="2.60.120.650">
    <property type="entry name" value="Cupin"/>
    <property type="match status" value="1"/>
</dbReference>
<dbReference type="PANTHER" id="PTHR13096:SF8">
    <property type="entry name" value="RIBOSOMAL OXYGENASE 1"/>
    <property type="match status" value="1"/>
</dbReference>
<dbReference type="AlphaFoldDB" id="A0AB34JKI6"/>
<keyword evidence="3" id="KW-0804">Transcription</keyword>